<gene>
    <name evidence="2" type="ORF">A6A05_07015</name>
</gene>
<dbReference type="Proteomes" id="UP000078543">
    <property type="component" value="Unassembled WGS sequence"/>
</dbReference>
<reference evidence="2 3" key="1">
    <citation type="submission" date="2016-04" db="EMBL/GenBank/DDBJ databases">
        <title>Draft genome sequence of freshwater magnetotactic bacteria Magnetospirillum marisnigri SP-1 and Magnetospirillum moscoviense BB-1.</title>
        <authorList>
            <person name="Koziaeva V."/>
            <person name="Dziuba M.V."/>
            <person name="Ivanov T.M."/>
            <person name="Kuznetsov B."/>
            <person name="Grouzdev D.S."/>
        </authorList>
    </citation>
    <scope>NUCLEOTIDE SEQUENCE [LARGE SCALE GENOMIC DNA]</scope>
    <source>
        <strain evidence="2 3">BB-1</strain>
    </source>
</reference>
<comment type="caution">
    <text evidence="2">The sequence shown here is derived from an EMBL/GenBank/DDBJ whole genome shotgun (WGS) entry which is preliminary data.</text>
</comment>
<dbReference type="OrthoDB" id="7365380at2"/>
<sequence>MSAVLVAPALAKPQCYSAQEIRAMQLRQVQVELMVGALKCQDPQMGMRDKYSTFVNRFNANINSNAKELRAMFSRQGTGERGLDRYMTGLSNDASMRALHVEDYCGEIGEMFDKALSMKPTELGTWAADTVAKPVAAVSCSAPEKAKPVQQAKAEVAPQKAKAAGPDKKVEKKKTDGKS</sequence>
<name>A0A178N0I1_9PROT</name>
<proteinExistence type="predicted"/>
<protein>
    <submittedName>
        <fullName evidence="2">Uncharacterized protein</fullName>
    </submittedName>
</protein>
<dbReference type="STRING" id="1437059.A6A05_07015"/>
<dbReference type="EMBL" id="LWQU01000054">
    <property type="protein sequence ID" value="OAN60952.1"/>
    <property type="molecule type" value="Genomic_DNA"/>
</dbReference>
<dbReference type="AlphaFoldDB" id="A0A178N0I1"/>
<evidence type="ECO:0000313" key="2">
    <source>
        <dbReference type="EMBL" id="OAN60952.1"/>
    </source>
</evidence>
<dbReference type="RefSeq" id="WP_068497341.1">
    <property type="nucleotide sequence ID" value="NZ_LWQU01000054.1"/>
</dbReference>
<accession>A0A178N0I1</accession>
<feature type="compositionally biased region" description="Basic and acidic residues" evidence="1">
    <location>
        <begin position="165"/>
        <end position="179"/>
    </location>
</feature>
<organism evidence="2 3">
    <name type="scientific">Magnetospirillum moscoviense</name>
    <dbReference type="NCBI Taxonomy" id="1437059"/>
    <lineage>
        <taxon>Bacteria</taxon>
        <taxon>Pseudomonadati</taxon>
        <taxon>Pseudomonadota</taxon>
        <taxon>Alphaproteobacteria</taxon>
        <taxon>Rhodospirillales</taxon>
        <taxon>Rhodospirillaceae</taxon>
        <taxon>Magnetospirillum</taxon>
    </lineage>
</organism>
<feature type="region of interest" description="Disordered" evidence="1">
    <location>
        <begin position="143"/>
        <end position="179"/>
    </location>
</feature>
<keyword evidence="3" id="KW-1185">Reference proteome</keyword>
<evidence type="ECO:0000256" key="1">
    <source>
        <dbReference type="SAM" id="MobiDB-lite"/>
    </source>
</evidence>
<evidence type="ECO:0000313" key="3">
    <source>
        <dbReference type="Proteomes" id="UP000078543"/>
    </source>
</evidence>